<evidence type="ECO:0000313" key="15">
    <source>
        <dbReference type="Proteomes" id="UP000807785"/>
    </source>
</evidence>
<comment type="subcellular location">
    <subcellularLocation>
        <location evidence="1">Cell outer membrane</location>
        <topology evidence="1">Lipid-anchor</topology>
    </subcellularLocation>
</comment>
<dbReference type="SUPFAM" id="SSF89392">
    <property type="entry name" value="Prokaryotic lipoproteins and lipoprotein localization factors"/>
    <property type="match status" value="1"/>
</dbReference>
<evidence type="ECO:0000256" key="11">
    <source>
        <dbReference type="ARBA" id="ARBA00023237"/>
    </source>
</evidence>
<dbReference type="AlphaFoldDB" id="A0A9D7HLA5"/>
<dbReference type="NCBIfam" id="TIGR00548">
    <property type="entry name" value="lolB"/>
    <property type="match status" value="1"/>
</dbReference>
<evidence type="ECO:0000256" key="4">
    <source>
        <dbReference type="ARBA" id="ARBA00016202"/>
    </source>
</evidence>
<dbReference type="GO" id="GO:0015031">
    <property type="term" value="P:protein transport"/>
    <property type="evidence" value="ECO:0007669"/>
    <property type="project" value="UniProtKB-KW"/>
</dbReference>
<protein>
    <recommendedName>
        <fullName evidence="4">Outer-membrane lipoprotein LolB</fullName>
    </recommendedName>
</protein>
<proteinExistence type="inferred from homology"/>
<keyword evidence="6" id="KW-0732">Signal</keyword>
<sequence length="187" mass="20187">MSAMVCAQLVGCAALSRDQTSSIARPARESIRAFAIDGRISVTRANERVQASIVWQHSAGASDAIDVFSPVGGQMARLSSSPDGAQLVTAERERVVAPTAEALSARLFGSPLPLTGMPDWVLGRAAGQPVSAQRDAVGRFEYLAEAGWVIRYLEYENGDAAALPRTMDFERGDLRVRLRVDAWRIVE</sequence>
<evidence type="ECO:0000256" key="5">
    <source>
        <dbReference type="ARBA" id="ARBA00022448"/>
    </source>
</evidence>
<evidence type="ECO:0000256" key="2">
    <source>
        <dbReference type="ARBA" id="ARBA00009696"/>
    </source>
</evidence>
<keyword evidence="8" id="KW-0472">Membrane</keyword>
<keyword evidence="9" id="KW-0564">Palmitate</keyword>
<dbReference type="GO" id="GO:0009279">
    <property type="term" value="C:cell outer membrane"/>
    <property type="evidence" value="ECO:0007669"/>
    <property type="project" value="UniProtKB-SubCell"/>
</dbReference>
<dbReference type="EMBL" id="JADJEV010000004">
    <property type="protein sequence ID" value="MBK6973927.1"/>
    <property type="molecule type" value="Genomic_DNA"/>
</dbReference>
<keyword evidence="10" id="KW-0143">Chaperone</keyword>
<keyword evidence="5" id="KW-0813">Transport</keyword>
<dbReference type="Pfam" id="PF03550">
    <property type="entry name" value="LolB"/>
    <property type="match status" value="1"/>
</dbReference>
<evidence type="ECO:0000313" key="14">
    <source>
        <dbReference type="EMBL" id="MBK6973927.1"/>
    </source>
</evidence>
<evidence type="ECO:0000256" key="6">
    <source>
        <dbReference type="ARBA" id="ARBA00022729"/>
    </source>
</evidence>
<organism evidence="14 15">
    <name type="scientific">Candidatus Methylophosphatis roskildensis</name>
    <dbReference type="NCBI Taxonomy" id="2899263"/>
    <lineage>
        <taxon>Bacteria</taxon>
        <taxon>Pseudomonadati</taxon>
        <taxon>Pseudomonadota</taxon>
        <taxon>Betaproteobacteria</taxon>
        <taxon>Nitrosomonadales</taxon>
        <taxon>Sterolibacteriaceae</taxon>
        <taxon>Candidatus Methylophosphatis</taxon>
    </lineage>
</organism>
<evidence type="ECO:0000256" key="12">
    <source>
        <dbReference type="ARBA" id="ARBA00023288"/>
    </source>
</evidence>
<keyword evidence="12 14" id="KW-0449">Lipoprotein</keyword>
<name>A0A9D7HLA5_9PROT</name>
<gene>
    <name evidence="14" type="primary">lolB</name>
    <name evidence="13" type="ORF">IPH26_00035</name>
    <name evidence="14" type="ORF">IPH26_13685</name>
</gene>
<comment type="subunit">
    <text evidence="3">Monomer.</text>
</comment>
<dbReference type="EMBL" id="JADJEV010000001">
    <property type="protein sequence ID" value="MBK6971408.1"/>
    <property type="molecule type" value="Genomic_DNA"/>
</dbReference>
<evidence type="ECO:0000256" key="8">
    <source>
        <dbReference type="ARBA" id="ARBA00023136"/>
    </source>
</evidence>
<evidence type="ECO:0000313" key="13">
    <source>
        <dbReference type="EMBL" id="MBK6971408.1"/>
    </source>
</evidence>
<comment type="caution">
    <text evidence="14">The sequence shown here is derived from an EMBL/GenBank/DDBJ whole genome shotgun (WGS) entry which is preliminary data.</text>
</comment>
<dbReference type="InterPro" id="IPR029046">
    <property type="entry name" value="LolA/LolB/LppX"/>
</dbReference>
<evidence type="ECO:0000256" key="3">
    <source>
        <dbReference type="ARBA" id="ARBA00011245"/>
    </source>
</evidence>
<dbReference type="InterPro" id="IPR004565">
    <property type="entry name" value="OM_lipoprot_LolB"/>
</dbReference>
<evidence type="ECO:0000256" key="10">
    <source>
        <dbReference type="ARBA" id="ARBA00023186"/>
    </source>
</evidence>
<keyword evidence="11" id="KW-0998">Cell outer membrane</keyword>
<evidence type="ECO:0000256" key="1">
    <source>
        <dbReference type="ARBA" id="ARBA00004459"/>
    </source>
</evidence>
<evidence type="ECO:0000256" key="9">
    <source>
        <dbReference type="ARBA" id="ARBA00023139"/>
    </source>
</evidence>
<dbReference type="Gene3D" id="2.50.20.10">
    <property type="entry name" value="Lipoprotein localisation LolA/LolB/LppX"/>
    <property type="match status" value="1"/>
</dbReference>
<evidence type="ECO:0000256" key="7">
    <source>
        <dbReference type="ARBA" id="ARBA00022927"/>
    </source>
</evidence>
<comment type="similarity">
    <text evidence="2">Belongs to the LolB family.</text>
</comment>
<dbReference type="CDD" id="cd16326">
    <property type="entry name" value="LolB"/>
    <property type="match status" value="1"/>
</dbReference>
<accession>A0A9D7HLA5</accession>
<reference evidence="14" key="1">
    <citation type="submission" date="2020-10" db="EMBL/GenBank/DDBJ databases">
        <title>Connecting structure to function with the recovery of over 1000 high-quality activated sludge metagenome-assembled genomes encoding full-length rRNA genes using long-read sequencing.</title>
        <authorList>
            <person name="Singleton C.M."/>
            <person name="Petriglieri F."/>
            <person name="Kristensen J.M."/>
            <person name="Kirkegaard R.H."/>
            <person name="Michaelsen T.Y."/>
            <person name="Andersen M.H."/>
            <person name="Karst S.M."/>
            <person name="Dueholm M.S."/>
            <person name="Nielsen P.H."/>
            <person name="Albertsen M."/>
        </authorList>
    </citation>
    <scope>NUCLEOTIDE SEQUENCE</scope>
    <source>
        <strain evidence="14">Bjer_18-Q3-R1-45_BAT3C.347</strain>
    </source>
</reference>
<keyword evidence="7" id="KW-0653">Protein transport</keyword>
<dbReference type="Proteomes" id="UP000807785">
    <property type="component" value="Unassembled WGS sequence"/>
</dbReference>